<dbReference type="CDD" id="cd02964">
    <property type="entry name" value="TryX_like_family"/>
    <property type="match status" value="1"/>
</dbReference>
<evidence type="ECO:0000313" key="3">
    <source>
        <dbReference type="EMBL" id="KAK3709196.1"/>
    </source>
</evidence>
<name>A0AAE1CLG7_9GAST</name>
<dbReference type="PROSITE" id="PS51352">
    <property type="entry name" value="THIOREDOXIN_2"/>
    <property type="match status" value="1"/>
</dbReference>
<organism evidence="3 4">
    <name type="scientific">Elysia crispata</name>
    <name type="common">lettuce slug</name>
    <dbReference type="NCBI Taxonomy" id="231223"/>
    <lineage>
        <taxon>Eukaryota</taxon>
        <taxon>Metazoa</taxon>
        <taxon>Spiralia</taxon>
        <taxon>Lophotrochozoa</taxon>
        <taxon>Mollusca</taxon>
        <taxon>Gastropoda</taxon>
        <taxon>Heterobranchia</taxon>
        <taxon>Euthyneura</taxon>
        <taxon>Panpulmonata</taxon>
        <taxon>Sacoglossa</taxon>
        <taxon>Placobranchoidea</taxon>
        <taxon>Plakobranchidae</taxon>
        <taxon>Elysia</taxon>
    </lineage>
</organism>
<sequence length="245" mass="27879">MSRKQKTQQESSKGRSPTSKITGEKKANISAVEKLDDPPRATRKKKKIPHPLESLLGEHVVDAQGNFVTPETLLKENGNGVLGLYFAAHWCPPCRTFCPNLMLLYDELKKRHNPFEVIYISLDNKEPSFNEYLSKMPWYAVPFTEEDKREEIAITFGIKGIPFFVLLDIQTLEVIAHNGREVVSKDPRGALYPWKNLPEEMTRASTTSSKALSSSSRATSTKREQDRRQSMSSDRSKKKKSYDNT</sequence>
<proteinExistence type="predicted"/>
<gene>
    <name evidence="3" type="ORF">RRG08_030873</name>
</gene>
<dbReference type="Proteomes" id="UP001283361">
    <property type="component" value="Unassembled WGS sequence"/>
</dbReference>
<reference evidence="3" key="1">
    <citation type="journal article" date="2023" name="G3 (Bethesda)">
        <title>A reference genome for the long-term kleptoplast-retaining sea slug Elysia crispata morphotype clarki.</title>
        <authorList>
            <person name="Eastman K.E."/>
            <person name="Pendleton A.L."/>
            <person name="Shaikh M.A."/>
            <person name="Suttiyut T."/>
            <person name="Ogas R."/>
            <person name="Tomko P."/>
            <person name="Gavelis G."/>
            <person name="Widhalm J.R."/>
            <person name="Wisecaver J.H."/>
        </authorList>
    </citation>
    <scope>NUCLEOTIDE SEQUENCE</scope>
    <source>
        <strain evidence="3">ECLA1</strain>
    </source>
</reference>
<feature type="compositionally biased region" description="Polar residues" evidence="1">
    <location>
        <begin position="8"/>
        <end position="21"/>
    </location>
</feature>
<feature type="domain" description="Thioredoxin" evidence="2">
    <location>
        <begin position="49"/>
        <end position="207"/>
    </location>
</feature>
<dbReference type="InterPro" id="IPR012336">
    <property type="entry name" value="Thioredoxin-like_fold"/>
</dbReference>
<comment type="caution">
    <text evidence="3">The sequence shown here is derived from an EMBL/GenBank/DDBJ whole genome shotgun (WGS) entry which is preliminary data.</text>
</comment>
<dbReference type="SUPFAM" id="SSF52833">
    <property type="entry name" value="Thioredoxin-like"/>
    <property type="match status" value="1"/>
</dbReference>
<dbReference type="GO" id="GO:0031397">
    <property type="term" value="P:negative regulation of protein ubiquitination"/>
    <property type="evidence" value="ECO:0007669"/>
    <property type="project" value="TreeGrafter"/>
</dbReference>
<dbReference type="InterPro" id="IPR036249">
    <property type="entry name" value="Thioredoxin-like_sf"/>
</dbReference>
<evidence type="ECO:0000256" key="1">
    <source>
        <dbReference type="SAM" id="MobiDB-lite"/>
    </source>
</evidence>
<evidence type="ECO:0000259" key="2">
    <source>
        <dbReference type="PROSITE" id="PS51352"/>
    </source>
</evidence>
<keyword evidence="4" id="KW-1185">Reference proteome</keyword>
<protein>
    <recommendedName>
        <fullName evidence="2">Thioredoxin domain-containing protein</fullName>
    </recommendedName>
</protein>
<feature type="region of interest" description="Disordered" evidence="1">
    <location>
        <begin position="201"/>
        <end position="245"/>
    </location>
</feature>
<feature type="compositionally biased region" description="Basic and acidic residues" evidence="1">
    <location>
        <begin position="22"/>
        <end position="40"/>
    </location>
</feature>
<dbReference type="EMBL" id="JAWDGP010007673">
    <property type="protein sequence ID" value="KAK3709196.1"/>
    <property type="molecule type" value="Genomic_DNA"/>
</dbReference>
<feature type="compositionally biased region" description="Basic residues" evidence="1">
    <location>
        <begin position="236"/>
        <end position="245"/>
    </location>
</feature>
<dbReference type="GO" id="GO:0004791">
    <property type="term" value="F:thioredoxin-disulfide reductase (NADPH) activity"/>
    <property type="evidence" value="ECO:0007669"/>
    <property type="project" value="TreeGrafter"/>
</dbReference>
<dbReference type="PANTHER" id="PTHR46472">
    <property type="entry name" value="NUCLEOREDOXIN"/>
    <property type="match status" value="1"/>
</dbReference>
<dbReference type="PANTHER" id="PTHR46472:SF1">
    <property type="entry name" value="NUCLEOREDOXIN"/>
    <property type="match status" value="1"/>
</dbReference>
<dbReference type="AlphaFoldDB" id="A0AAE1CLG7"/>
<dbReference type="Pfam" id="PF13905">
    <property type="entry name" value="Thioredoxin_8"/>
    <property type="match status" value="1"/>
</dbReference>
<dbReference type="Gene3D" id="3.40.30.10">
    <property type="entry name" value="Glutaredoxin"/>
    <property type="match status" value="1"/>
</dbReference>
<dbReference type="GO" id="GO:0005634">
    <property type="term" value="C:nucleus"/>
    <property type="evidence" value="ECO:0007669"/>
    <property type="project" value="TreeGrafter"/>
</dbReference>
<accession>A0AAE1CLG7</accession>
<dbReference type="GO" id="GO:0030178">
    <property type="term" value="P:negative regulation of Wnt signaling pathway"/>
    <property type="evidence" value="ECO:0007669"/>
    <property type="project" value="TreeGrafter"/>
</dbReference>
<evidence type="ECO:0000313" key="4">
    <source>
        <dbReference type="Proteomes" id="UP001283361"/>
    </source>
</evidence>
<feature type="region of interest" description="Disordered" evidence="1">
    <location>
        <begin position="1"/>
        <end position="49"/>
    </location>
</feature>
<feature type="compositionally biased region" description="Low complexity" evidence="1">
    <location>
        <begin position="203"/>
        <end position="219"/>
    </location>
</feature>
<dbReference type="InterPro" id="IPR013766">
    <property type="entry name" value="Thioredoxin_domain"/>
</dbReference>